<sequence length="77" mass="8857">MSKFKGILDSHKKPTPAETQAKAKTKGKRSDPDYEQVSAYIRKETYRNVKIALLQEAEKRDFSDLVEALLSEWLSNQ</sequence>
<comment type="caution">
    <text evidence="2">The sequence shown here is derived from an EMBL/GenBank/DDBJ whole genome shotgun (WGS) entry which is preliminary data.</text>
</comment>
<gene>
    <name evidence="2" type="ORF">IQ217_06315</name>
</gene>
<accession>A0ABR9VQ46</accession>
<keyword evidence="3" id="KW-1185">Reference proteome</keyword>
<organism evidence="2 3">
    <name type="scientific">Synechocystis salina LEGE 00031</name>
    <dbReference type="NCBI Taxonomy" id="1828736"/>
    <lineage>
        <taxon>Bacteria</taxon>
        <taxon>Bacillati</taxon>
        <taxon>Cyanobacteriota</taxon>
        <taxon>Cyanophyceae</taxon>
        <taxon>Synechococcales</taxon>
        <taxon>Merismopediaceae</taxon>
        <taxon>Synechocystis</taxon>
    </lineage>
</organism>
<protein>
    <recommendedName>
        <fullName evidence="4">CopG family transcriptional regulator</fullName>
    </recommendedName>
</protein>
<feature type="compositionally biased region" description="Basic and acidic residues" evidence="1">
    <location>
        <begin position="1"/>
        <end position="12"/>
    </location>
</feature>
<dbReference type="RefSeq" id="WP_190599911.1">
    <property type="nucleotide sequence ID" value="NZ_JADEVV010000013.1"/>
</dbReference>
<proteinExistence type="predicted"/>
<evidence type="ECO:0008006" key="4">
    <source>
        <dbReference type="Google" id="ProtNLM"/>
    </source>
</evidence>
<evidence type="ECO:0000313" key="3">
    <source>
        <dbReference type="Proteomes" id="UP000658720"/>
    </source>
</evidence>
<evidence type="ECO:0000313" key="2">
    <source>
        <dbReference type="EMBL" id="MBE9253477.1"/>
    </source>
</evidence>
<name>A0ABR9VQ46_9SYNC</name>
<reference evidence="2 3" key="1">
    <citation type="submission" date="2020-10" db="EMBL/GenBank/DDBJ databases">
        <authorList>
            <person name="Castelo-Branco R."/>
            <person name="Eusebio N."/>
            <person name="Adriana R."/>
            <person name="Vieira A."/>
            <person name="Brugerolle De Fraissinette N."/>
            <person name="Rezende De Castro R."/>
            <person name="Schneider M.P."/>
            <person name="Vasconcelos V."/>
            <person name="Leao P.N."/>
        </authorList>
    </citation>
    <scope>NUCLEOTIDE SEQUENCE [LARGE SCALE GENOMIC DNA]</scope>
    <source>
        <strain evidence="2 3">LEGE 00031</strain>
    </source>
</reference>
<evidence type="ECO:0000256" key="1">
    <source>
        <dbReference type="SAM" id="MobiDB-lite"/>
    </source>
</evidence>
<dbReference type="Proteomes" id="UP000658720">
    <property type="component" value="Unassembled WGS sequence"/>
</dbReference>
<dbReference type="EMBL" id="JADEVV010000013">
    <property type="protein sequence ID" value="MBE9253477.1"/>
    <property type="molecule type" value="Genomic_DNA"/>
</dbReference>
<feature type="region of interest" description="Disordered" evidence="1">
    <location>
        <begin position="1"/>
        <end position="34"/>
    </location>
</feature>